<evidence type="ECO:0000313" key="3">
    <source>
        <dbReference type="Proteomes" id="UP000219453"/>
    </source>
</evidence>
<proteinExistence type="predicted"/>
<sequence>MRQRHVAAICGVVGPAVAATAILAATLVDPEFVWTNSALSDTGALPDGRSVTWAFIRSSPQFLVFNGGLILTGVIGLPFSGVLWARSETLFQRLGVAAFGVALVALALVGVFHLPRDPHGAVAITHYLAATVALWLYGTGSALAGRVRRGLVTLWLGIVHLLFWLVWAAALSSGPVPGLAIPETVGAAIFGGWTVATALEELGWTPVVDASHGLGDAS</sequence>
<name>A0A285NBM1_NATPI</name>
<dbReference type="RefSeq" id="WP_097007823.1">
    <property type="nucleotide sequence ID" value="NZ_OBEJ01000001.1"/>
</dbReference>
<keyword evidence="1" id="KW-0812">Transmembrane</keyword>
<protein>
    <submittedName>
        <fullName evidence="2">Hypothetical membrane protein</fullName>
    </submittedName>
</protein>
<dbReference type="OrthoDB" id="103507at2157"/>
<evidence type="ECO:0000313" key="2">
    <source>
        <dbReference type="EMBL" id="SNZ05356.1"/>
    </source>
</evidence>
<organism evidence="2 3">
    <name type="scientific">Natronoarchaeum philippinense</name>
    <dbReference type="NCBI Taxonomy" id="558529"/>
    <lineage>
        <taxon>Archaea</taxon>
        <taxon>Methanobacteriati</taxon>
        <taxon>Methanobacteriota</taxon>
        <taxon>Stenosarchaea group</taxon>
        <taxon>Halobacteria</taxon>
        <taxon>Halobacteriales</taxon>
        <taxon>Natronoarchaeaceae</taxon>
    </lineage>
</organism>
<dbReference type="EMBL" id="OBEJ01000001">
    <property type="protein sequence ID" value="SNZ05356.1"/>
    <property type="molecule type" value="Genomic_DNA"/>
</dbReference>
<feature type="transmembrane region" description="Helical" evidence="1">
    <location>
        <begin position="62"/>
        <end position="84"/>
    </location>
</feature>
<dbReference type="PANTHER" id="PTHR42241:SF2">
    <property type="entry name" value="HYPOTHETICAL MEMBRANE PROTEIN, CONSERVED, DUF998 FAMILY"/>
    <property type="match status" value="1"/>
</dbReference>
<dbReference type="Pfam" id="PF06197">
    <property type="entry name" value="DUF998"/>
    <property type="match status" value="1"/>
</dbReference>
<feature type="transmembrane region" description="Helical" evidence="1">
    <location>
        <begin position="120"/>
        <end position="138"/>
    </location>
</feature>
<feature type="transmembrane region" description="Helical" evidence="1">
    <location>
        <begin position="150"/>
        <end position="170"/>
    </location>
</feature>
<reference evidence="2 3" key="1">
    <citation type="submission" date="2017-09" db="EMBL/GenBank/DDBJ databases">
        <authorList>
            <person name="Ehlers B."/>
            <person name="Leendertz F.H."/>
        </authorList>
    </citation>
    <scope>NUCLEOTIDE SEQUENCE [LARGE SCALE GENOMIC DNA]</scope>
    <source>
        <strain evidence="2 3">DSM 27208</strain>
    </source>
</reference>
<dbReference type="Proteomes" id="UP000219453">
    <property type="component" value="Unassembled WGS sequence"/>
</dbReference>
<accession>A0A285NBM1</accession>
<dbReference type="AlphaFoldDB" id="A0A285NBM1"/>
<gene>
    <name evidence="2" type="ORF">SAMN06269185_0836</name>
</gene>
<keyword evidence="3" id="KW-1185">Reference proteome</keyword>
<keyword evidence="1" id="KW-0472">Membrane</keyword>
<dbReference type="InterPro" id="IPR009339">
    <property type="entry name" value="DUF998"/>
</dbReference>
<keyword evidence="1" id="KW-1133">Transmembrane helix</keyword>
<evidence type="ECO:0000256" key="1">
    <source>
        <dbReference type="SAM" id="Phobius"/>
    </source>
</evidence>
<dbReference type="PANTHER" id="PTHR42241">
    <property type="entry name" value="HYPOTHETICAL MEMBRANE PROTEIN, CONSERVED, DUF998 FAMILY"/>
    <property type="match status" value="1"/>
</dbReference>
<feature type="transmembrane region" description="Helical" evidence="1">
    <location>
        <begin position="96"/>
        <end position="114"/>
    </location>
</feature>